<sequence length="69" mass="7548">MPVNGAIDALLSITRYLRVVDLVLLVTWRISLVTNHAVASVSRRTIKETMEMSTASTSVGGVRRAEGYN</sequence>
<dbReference type="Proteomes" id="UP000233778">
    <property type="component" value="Chromosome"/>
</dbReference>
<evidence type="ECO:0000313" key="1">
    <source>
        <dbReference type="EMBL" id="AUH02090.1"/>
    </source>
</evidence>
<name>A0A2I5TBY8_SERS3</name>
<reference evidence="2" key="2">
    <citation type="submission" date="2013-09" db="EMBL/GenBank/DDBJ databases">
        <authorList>
            <person name="Wang G."/>
            <person name="Yang Y."/>
            <person name="Su Y."/>
        </authorList>
    </citation>
    <scope>NUCLEOTIDE SEQUENCE</scope>
    <source>
        <strain evidence="2">ATCC 39006</strain>
    </source>
</reference>
<organism evidence="2 3">
    <name type="scientific">Serratia sp. (strain ATCC 39006)</name>
    <name type="common">Prodigiosinella confusarubida</name>
    <dbReference type="NCBI Taxonomy" id="104623"/>
    <lineage>
        <taxon>Bacteria</taxon>
        <taxon>Pseudomonadati</taxon>
        <taxon>Pseudomonadota</taxon>
        <taxon>Gammaproteobacteria</taxon>
        <taxon>Enterobacterales</taxon>
        <taxon>Pectobacteriaceae</taxon>
        <taxon>Prodigiosinella</taxon>
    </lineage>
</organism>
<accession>A0A2I5TBY8</accession>
<dbReference type="RefSeq" id="WP_021014535.1">
    <property type="nucleotide sequence ID" value="NZ_CP025084.1"/>
</dbReference>
<reference evidence="2" key="4">
    <citation type="submission" date="2017-11" db="EMBL/GenBank/DDBJ databases">
        <title>Complete genome sequence of Serratia sp. ATCC 39006.</title>
        <authorList>
            <person name="Hampton H.G."/>
            <person name="Jackson S.A."/>
            <person name="Jauregui R."/>
            <person name="Poulter G.T.M."/>
            <person name="Salmond G.P.C."/>
            <person name="Fineran P.C."/>
        </authorList>
    </citation>
    <scope>NUCLEOTIDE SEQUENCE</scope>
    <source>
        <strain evidence="2">ATCC 39006</strain>
    </source>
</reference>
<dbReference type="Proteomes" id="UP000017700">
    <property type="component" value="Chromosome"/>
</dbReference>
<dbReference type="AlphaFoldDB" id="A0A2I5TBY8"/>
<keyword evidence="3" id="KW-1185">Reference proteome</keyword>
<evidence type="ECO:0000313" key="2">
    <source>
        <dbReference type="EMBL" id="AUH06411.1"/>
    </source>
</evidence>
<dbReference type="KEGG" id="serq:CWC46_21225"/>
<reference evidence="2 3" key="1">
    <citation type="journal article" date="2013" name="Genome Announc.">
        <title>Draft genome sequence of Serratia sp. strain ATCC 39006, a model bacterium for analysis of the biosynthesis and regulation of prodigiosin, a carbapenem, and gas vesicles.</title>
        <authorList>
            <person name="Fineran P.C."/>
            <person name="Iglesias Cans M.C."/>
            <person name="Ramsay J.P."/>
            <person name="Wilf N.M."/>
            <person name="Cossyleon D."/>
            <person name="McNeil M.B."/>
            <person name="Williamson N.R."/>
            <person name="Monson R.E."/>
            <person name="Becher S.A."/>
            <person name="Stanton J.A."/>
            <person name="Brugger K."/>
            <person name="Brown S.D."/>
            <person name="Salmond G.P."/>
        </authorList>
    </citation>
    <scope>NUCLEOTIDE SEQUENCE [LARGE SCALE GENOMIC DNA]</scope>
    <source>
        <strain evidence="2">ATCC 39006</strain>
        <strain evidence="3">ATCC 39006 / SC 11482</strain>
    </source>
</reference>
<proteinExistence type="predicted"/>
<protein>
    <submittedName>
        <fullName evidence="2">Uncharacterized protein</fullName>
    </submittedName>
</protein>
<reference evidence="1 4" key="3">
    <citation type="submission" date="2017-11" db="EMBL/GenBank/DDBJ databases">
        <title>Complete genome sequence of Serratia sp. ATCC 39006 LacA.</title>
        <authorList>
            <person name="Hampton H.G."/>
            <person name="Jackson S.A."/>
            <person name="Jauregui R."/>
            <person name="Poulter G.T.M."/>
            <person name="Salmond G.P.C."/>
            <person name="Fineran P.C."/>
        </authorList>
    </citation>
    <scope>NUCLEOTIDE SEQUENCE [LARGE SCALE GENOMIC DNA]</scope>
    <source>
        <strain evidence="1 4">ATCC 39006</strain>
    </source>
</reference>
<evidence type="ECO:0000313" key="4">
    <source>
        <dbReference type="Proteomes" id="UP000233778"/>
    </source>
</evidence>
<dbReference type="EMBL" id="CP025084">
    <property type="protein sequence ID" value="AUH06411.1"/>
    <property type="molecule type" value="Genomic_DNA"/>
</dbReference>
<evidence type="ECO:0000313" key="3">
    <source>
        <dbReference type="Proteomes" id="UP000017700"/>
    </source>
</evidence>
<dbReference type="KEGG" id="sera:Ser39006_021220"/>
<gene>
    <name evidence="1" type="ORF">CWC46_21225</name>
    <name evidence="2" type="ORF">Ser39006_021220</name>
</gene>
<dbReference type="EMBL" id="CP025085">
    <property type="protein sequence ID" value="AUH02090.1"/>
    <property type="molecule type" value="Genomic_DNA"/>
</dbReference>